<dbReference type="RefSeq" id="WP_147074583.1">
    <property type="nucleotide sequence ID" value="NZ_AP021884.1"/>
</dbReference>
<dbReference type="Pfam" id="PF09694">
    <property type="entry name" value="Gcw_chp"/>
    <property type="match status" value="1"/>
</dbReference>
<protein>
    <submittedName>
        <fullName evidence="2">Uncharacterized protein</fullName>
    </submittedName>
</protein>
<proteinExistence type="predicted"/>
<dbReference type="InterPro" id="IPR010239">
    <property type="entry name" value="CHP02001"/>
</dbReference>
<dbReference type="NCBIfam" id="TIGR02001">
    <property type="entry name" value="gcw_chp"/>
    <property type="match status" value="1"/>
</dbReference>
<dbReference type="Proteomes" id="UP000321337">
    <property type="component" value="Unassembled WGS sequence"/>
</dbReference>
<evidence type="ECO:0000313" key="3">
    <source>
        <dbReference type="Proteomes" id="UP000321337"/>
    </source>
</evidence>
<feature type="signal peptide" evidence="1">
    <location>
        <begin position="1"/>
        <end position="28"/>
    </location>
</feature>
<name>A0A512LAW2_9PROT</name>
<dbReference type="AlphaFoldDB" id="A0A512LAW2"/>
<evidence type="ECO:0000256" key="1">
    <source>
        <dbReference type="SAM" id="SignalP"/>
    </source>
</evidence>
<organism evidence="2 3">
    <name type="scientific">Sulfuriferula plumbiphila</name>
    <dbReference type="NCBI Taxonomy" id="171865"/>
    <lineage>
        <taxon>Bacteria</taxon>
        <taxon>Pseudomonadati</taxon>
        <taxon>Pseudomonadota</taxon>
        <taxon>Betaproteobacteria</taxon>
        <taxon>Nitrosomonadales</taxon>
        <taxon>Sulfuricellaceae</taxon>
        <taxon>Sulfuriferula</taxon>
    </lineage>
</organism>
<accession>A0A512LAW2</accession>
<reference evidence="2 3" key="1">
    <citation type="submission" date="2019-07" db="EMBL/GenBank/DDBJ databases">
        <title>Whole genome shotgun sequence of Thiobacillus plumbophilus NBRC 107929.</title>
        <authorList>
            <person name="Hosoyama A."/>
            <person name="Uohara A."/>
            <person name="Ohji S."/>
            <person name="Ichikawa N."/>
        </authorList>
    </citation>
    <scope>NUCLEOTIDE SEQUENCE [LARGE SCALE GENOMIC DNA]</scope>
    <source>
        <strain evidence="2 3">NBRC 107929</strain>
    </source>
</reference>
<comment type="caution">
    <text evidence="2">The sequence shown here is derived from an EMBL/GenBank/DDBJ whole genome shotgun (WGS) entry which is preliminary data.</text>
</comment>
<gene>
    <name evidence="2" type="ORF">TPL01_27570</name>
</gene>
<keyword evidence="1" id="KW-0732">Signal</keyword>
<dbReference type="EMBL" id="BKAD01000032">
    <property type="protein sequence ID" value="GEP31619.1"/>
    <property type="molecule type" value="Genomic_DNA"/>
</dbReference>
<evidence type="ECO:0000313" key="2">
    <source>
        <dbReference type="EMBL" id="GEP31619.1"/>
    </source>
</evidence>
<keyword evidence="3" id="KW-1185">Reference proteome</keyword>
<feature type="chain" id="PRO_5022197292" evidence="1">
    <location>
        <begin position="29"/>
        <end position="268"/>
    </location>
</feature>
<dbReference type="OrthoDB" id="9793561at2"/>
<sequence>MWVSSSKKMLTAISLVLASGVISSPASADFTGHLDLASKYYLRGITTTYNPASVGALGNAQGDAPENDGPAFQGGLDYAHSSGFYAGWWFSTLSYSYKTFTDQGVSMEHDLYAGYASKVGDIGYKLGFTRYQYVPGKNSTGWETLVGVSYKGFGLNAQTLLNDVTFGNKGDTYWTATYATTLPMDIGFNATLGYYTYAKTGKFVNPGNIYGTTPGDSVASSAFRHVTVGVTYPFVKNLTGGVSYIIGGKNRYDVSQDNKFVGSLSYTF</sequence>